<dbReference type="Proteomes" id="UP001293254">
    <property type="component" value="Unassembled WGS sequence"/>
</dbReference>
<comment type="caution">
    <text evidence="2">The sequence shown here is derived from an EMBL/GenBank/DDBJ whole genome shotgun (WGS) entry which is preliminary data.</text>
</comment>
<keyword evidence="3" id="KW-1185">Reference proteome</keyword>
<reference evidence="2" key="1">
    <citation type="submission" date="2020-06" db="EMBL/GenBank/DDBJ databases">
        <authorList>
            <person name="Li T."/>
            <person name="Hu X."/>
            <person name="Zhang T."/>
            <person name="Song X."/>
            <person name="Zhang H."/>
            <person name="Dai N."/>
            <person name="Sheng W."/>
            <person name="Hou X."/>
            <person name="Wei L."/>
        </authorList>
    </citation>
    <scope>NUCLEOTIDE SEQUENCE</scope>
    <source>
        <strain evidence="2">3651</strain>
        <tissue evidence="2">Leaf</tissue>
    </source>
</reference>
<accession>A0AAE2C9G8</accession>
<reference evidence="2" key="2">
    <citation type="journal article" date="2024" name="Plant">
        <title>Genomic evolution and insights into agronomic trait innovations of Sesamum species.</title>
        <authorList>
            <person name="Miao H."/>
            <person name="Wang L."/>
            <person name="Qu L."/>
            <person name="Liu H."/>
            <person name="Sun Y."/>
            <person name="Le M."/>
            <person name="Wang Q."/>
            <person name="Wei S."/>
            <person name="Zheng Y."/>
            <person name="Lin W."/>
            <person name="Duan Y."/>
            <person name="Cao H."/>
            <person name="Xiong S."/>
            <person name="Wang X."/>
            <person name="Wei L."/>
            <person name="Li C."/>
            <person name="Ma Q."/>
            <person name="Ju M."/>
            <person name="Zhao R."/>
            <person name="Li G."/>
            <person name="Mu C."/>
            <person name="Tian Q."/>
            <person name="Mei H."/>
            <person name="Zhang T."/>
            <person name="Gao T."/>
            <person name="Zhang H."/>
        </authorList>
    </citation>
    <scope>NUCLEOTIDE SEQUENCE</scope>
    <source>
        <strain evidence="2">3651</strain>
    </source>
</reference>
<evidence type="ECO:0000313" key="3">
    <source>
        <dbReference type="Proteomes" id="UP001293254"/>
    </source>
</evidence>
<dbReference type="EMBL" id="JACGWO010000012">
    <property type="protein sequence ID" value="KAK4413927.1"/>
    <property type="molecule type" value="Genomic_DNA"/>
</dbReference>
<evidence type="ECO:0000259" key="1">
    <source>
        <dbReference type="Pfam" id="PF13966"/>
    </source>
</evidence>
<dbReference type="InterPro" id="IPR026960">
    <property type="entry name" value="RVT-Znf"/>
</dbReference>
<dbReference type="AlphaFoldDB" id="A0AAE2C9G8"/>
<organism evidence="2 3">
    <name type="scientific">Sesamum alatum</name>
    <dbReference type="NCBI Taxonomy" id="300844"/>
    <lineage>
        <taxon>Eukaryota</taxon>
        <taxon>Viridiplantae</taxon>
        <taxon>Streptophyta</taxon>
        <taxon>Embryophyta</taxon>
        <taxon>Tracheophyta</taxon>
        <taxon>Spermatophyta</taxon>
        <taxon>Magnoliopsida</taxon>
        <taxon>eudicotyledons</taxon>
        <taxon>Gunneridae</taxon>
        <taxon>Pentapetalae</taxon>
        <taxon>asterids</taxon>
        <taxon>lamiids</taxon>
        <taxon>Lamiales</taxon>
        <taxon>Pedaliaceae</taxon>
        <taxon>Sesamum</taxon>
    </lineage>
</organism>
<proteinExistence type="predicted"/>
<protein>
    <recommendedName>
        <fullName evidence="1">Reverse transcriptase zinc-binding domain-containing protein</fullName>
    </recommendedName>
</protein>
<name>A0AAE2C9G8_9LAMI</name>
<evidence type="ECO:0000313" key="2">
    <source>
        <dbReference type="EMBL" id="KAK4413927.1"/>
    </source>
</evidence>
<sequence length="112" mass="13350">MTNLAQKHPGVEMKCRFCEAVVETKKHVLLECPFTRMVWALSHISWEVVNSWTEDAADWFSNVLSRLERDATPRFLMLCWALWRNRNRRMMEGVIWEPLRVVNDAQLLLVQY</sequence>
<dbReference type="Pfam" id="PF13966">
    <property type="entry name" value="zf-RVT"/>
    <property type="match status" value="1"/>
</dbReference>
<feature type="domain" description="Reverse transcriptase zinc-binding" evidence="1">
    <location>
        <begin position="3"/>
        <end position="39"/>
    </location>
</feature>
<gene>
    <name evidence="2" type="ORF">Salat_2805500</name>
</gene>